<evidence type="ECO:0000256" key="3">
    <source>
        <dbReference type="ARBA" id="ARBA00006263"/>
    </source>
</evidence>
<dbReference type="UniPathway" id="UPA00148"/>
<dbReference type="OrthoDB" id="9811967at2"/>
<dbReference type="GO" id="GO:0005886">
    <property type="term" value="C:plasma membrane"/>
    <property type="evidence" value="ECO:0007669"/>
    <property type="project" value="UniProtKB-SubCell"/>
</dbReference>
<sequence length="315" mass="34143">MALGFLLDAFFGDPHWLPHPVRLIGWLISRIEPFLRRVFPDTPKGRRMAGAVLALMVPVVCAVAAWLLLWGAGQINHWLAVCLQALMCYQLIAAKDLCTESMRVYDALNADGLPAARRAVSMIVGRDTEDLTQSGVIKAAVETVAENASDGVIAPLFFLALGGAPLGFFYKAVNTLDSMVGYRNERYIDFGRWSARLDDLLNWFPARVSALLMIAAAAPLGLDARCAARIWRRDRRKHASPNSAQTEAACAGALGVCLAGDAYYGGVLHQKPTIGDSIRPVCAQDIMCACRLMYGASVLALVLFLGIRLAAVILL</sequence>
<dbReference type="GO" id="GO:0009236">
    <property type="term" value="P:cobalamin biosynthetic process"/>
    <property type="evidence" value="ECO:0007669"/>
    <property type="project" value="UniProtKB-UniRule"/>
</dbReference>
<comment type="similarity">
    <text evidence="3 9">Belongs to the CobD/CbiB family.</text>
</comment>
<evidence type="ECO:0000256" key="5">
    <source>
        <dbReference type="ARBA" id="ARBA00022573"/>
    </source>
</evidence>
<proteinExistence type="inferred from homology"/>
<dbReference type="GO" id="GO:0015420">
    <property type="term" value="F:ABC-type vitamin B12 transporter activity"/>
    <property type="evidence" value="ECO:0007669"/>
    <property type="project" value="UniProtKB-UniRule"/>
</dbReference>
<evidence type="ECO:0000256" key="9">
    <source>
        <dbReference type="HAMAP-Rule" id="MF_00024"/>
    </source>
</evidence>
<keyword evidence="4 9" id="KW-1003">Cell membrane</keyword>
<feature type="transmembrane region" description="Helical" evidence="9">
    <location>
        <begin position="152"/>
        <end position="170"/>
    </location>
</feature>
<dbReference type="Pfam" id="PF03186">
    <property type="entry name" value="CobD_Cbib"/>
    <property type="match status" value="1"/>
</dbReference>
<dbReference type="HAMAP" id="MF_00024">
    <property type="entry name" value="CobD_CbiB"/>
    <property type="match status" value="1"/>
</dbReference>
<comment type="function">
    <text evidence="9">Converts cobyric acid to cobinamide by the addition of aminopropanol on the F carboxylic group.</text>
</comment>
<dbReference type="EMBL" id="QXWZ01000003">
    <property type="protein sequence ID" value="NBI77821.1"/>
    <property type="molecule type" value="Genomic_DNA"/>
</dbReference>
<keyword evidence="7 9" id="KW-1133">Transmembrane helix</keyword>
<accession>A0A845RGF6</accession>
<keyword evidence="8 9" id="KW-0472">Membrane</keyword>
<name>A0A845RGF6_9FIRM</name>
<dbReference type="GO" id="GO:0048472">
    <property type="term" value="F:threonine-phosphate decarboxylase activity"/>
    <property type="evidence" value="ECO:0007669"/>
    <property type="project" value="InterPro"/>
</dbReference>
<protein>
    <recommendedName>
        <fullName evidence="9">Cobalamin biosynthesis protein CobD</fullName>
    </recommendedName>
</protein>
<keyword evidence="6 9" id="KW-0812">Transmembrane</keyword>
<keyword evidence="5 9" id="KW-0169">Cobalamin biosynthesis</keyword>
<evidence type="ECO:0000256" key="2">
    <source>
        <dbReference type="ARBA" id="ARBA00004953"/>
    </source>
</evidence>
<evidence type="ECO:0000256" key="7">
    <source>
        <dbReference type="ARBA" id="ARBA00022989"/>
    </source>
</evidence>
<evidence type="ECO:0000256" key="4">
    <source>
        <dbReference type="ARBA" id="ARBA00022475"/>
    </source>
</evidence>
<comment type="caution">
    <text evidence="9">Lacks conserved residue(s) required for the propagation of feature annotation.</text>
</comment>
<feature type="transmembrane region" description="Helical" evidence="9">
    <location>
        <begin position="75"/>
        <end position="93"/>
    </location>
</feature>
<comment type="pathway">
    <text evidence="2 9">Cofactor biosynthesis; adenosylcobalamin biosynthesis.</text>
</comment>
<reference evidence="10 11" key="1">
    <citation type="submission" date="2018-08" db="EMBL/GenBank/DDBJ databases">
        <title>Murine metabolic-syndrome-specific gut microbial biobank.</title>
        <authorList>
            <person name="Liu C."/>
        </authorList>
    </citation>
    <scope>NUCLEOTIDE SEQUENCE [LARGE SCALE GENOMIC DNA]</scope>
    <source>
        <strain evidence="10 11">X69</strain>
    </source>
</reference>
<dbReference type="InterPro" id="IPR004485">
    <property type="entry name" value="Cobalamin_biosynth_CobD/CbiB"/>
</dbReference>
<comment type="caution">
    <text evidence="10">The sequence shown here is derived from an EMBL/GenBank/DDBJ whole genome shotgun (WGS) entry which is preliminary data.</text>
</comment>
<dbReference type="PANTHER" id="PTHR34308">
    <property type="entry name" value="COBALAMIN BIOSYNTHESIS PROTEIN CBIB"/>
    <property type="match status" value="1"/>
</dbReference>
<dbReference type="AlphaFoldDB" id="A0A845RGF6"/>
<evidence type="ECO:0000256" key="8">
    <source>
        <dbReference type="ARBA" id="ARBA00023136"/>
    </source>
</evidence>
<dbReference type="NCBIfam" id="TIGR00380">
    <property type="entry name" value="cobal_cbiB"/>
    <property type="match status" value="1"/>
</dbReference>
<feature type="transmembrane region" description="Helical" evidence="9">
    <location>
        <begin position="292"/>
        <end position="314"/>
    </location>
</feature>
<evidence type="ECO:0000313" key="10">
    <source>
        <dbReference type="EMBL" id="NBI77821.1"/>
    </source>
</evidence>
<evidence type="ECO:0000256" key="1">
    <source>
        <dbReference type="ARBA" id="ARBA00004651"/>
    </source>
</evidence>
<dbReference type="PANTHER" id="PTHR34308:SF1">
    <property type="entry name" value="COBALAMIN BIOSYNTHESIS PROTEIN CBIB"/>
    <property type="match status" value="1"/>
</dbReference>
<gene>
    <name evidence="9 10" type="primary">cobD</name>
    <name evidence="10" type="ORF">D3Z39_02845</name>
</gene>
<dbReference type="Proteomes" id="UP000446348">
    <property type="component" value="Unassembled WGS sequence"/>
</dbReference>
<evidence type="ECO:0000313" key="11">
    <source>
        <dbReference type="Proteomes" id="UP000446348"/>
    </source>
</evidence>
<comment type="subcellular location">
    <subcellularLocation>
        <location evidence="1 9">Cell membrane</location>
        <topology evidence="1 9">Multi-pass membrane protein</topology>
    </subcellularLocation>
</comment>
<feature type="transmembrane region" description="Helical" evidence="9">
    <location>
        <begin position="49"/>
        <end position="69"/>
    </location>
</feature>
<organism evidence="10 11">
    <name type="scientific">Anaerotruncus colihominis</name>
    <dbReference type="NCBI Taxonomy" id="169435"/>
    <lineage>
        <taxon>Bacteria</taxon>
        <taxon>Bacillati</taxon>
        <taxon>Bacillota</taxon>
        <taxon>Clostridia</taxon>
        <taxon>Eubacteriales</taxon>
        <taxon>Oscillospiraceae</taxon>
        <taxon>Anaerotruncus</taxon>
    </lineage>
</organism>
<evidence type="ECO:0000256" key="6">
    <source>
        <dbReference type="ARBA" id="ARBA00022692"/>
    </source>
</evidence>